<proteinExistence type="predicted"/>
<dbReference type="InterPro" id="IPR000182">
    <property type="entry name" value="GNAT_dom"/>
</dbReference>
<dbReference type="PROSITE" id="PS51186">
    <property type="entry name" value="GNAT"/>
    <property type="match status" value="1"/>
</dbReference>
<evidence type="ECO:0000259" key="1">
    <source>
        <dbReference type="PROSITE" id="PS51186"/>
    </source>
</evidence>
<dbReference type="Pfam" id="PF00583">
    <property type="entry name" value="Acetyltransf_1"/>
    <property type="match status" value="1"/>
</dbReference>
<dbReference type="EMBL" id="JACDUU010000006">
    <property type="protein sequence ID" value="MBA2872383.1"/>
    <property type="molecule type" value="Genomic_DNA"/>
</dbReference>
<dbReference type="Gene3D" id="3.40.630.30">
    <property type="match status" value="1"/>
</dbReference>
<dbReference type="RefSeq" id="WP_181538143.1">
    <property type="nucleotide sequence ID" value="NZ_JACDUU010000006.1"/>
</dbReference>
<comment type="caution">
    <text evidence="2">The sequence shown here is derived from an EMBL/GenBank/DDBJ whole genome shotgun (WGS) entry which is preliminary data.</text>
</comment>
<dbReference type="PANTHER" id="PTHR43415:SF3">
    <property type="entry name" value="GNAT-FAMILY ACETYLTRANSFERASE"/>
    <property type="match status" value="1"/>
</dbReference>
<dbReference type="CDD" id="cd04301">
    <property type="entry name" value="NAT_SF"/>
    <property type="match status" value="1"/>
</dbReference>
<dbReference type="GO" id="GO:0016747">
    <property type="term" value="F:acyltransferase activity, transferring groups other than amino-acyl groups"/>
    <property type="evidence" value="ECO:0007669"/>
    <property type="project" value="InterPro"/>
</dbReference>
<evidence type="ECO:0000313" key="3">
    <source>
        <dbReference type="Proteomes" id="UP000580891"/>
    </source>
</evidence>
<protein>
    <recommendedName>
        <fullName evidence="1">N-acetyltransferase domain-containing protein</fullName>
    </recommendedName>
</protein>
<keyword evidence="3" id="KW-1185">Reference proteome</keyword>
<sequence>MWSIREATPEDAAGLLAHTKNILETSPFMLTTPEEFQVTADKQKEWMIEQQQAGNLILVVEDNGVIVGTLNVRREKKFRHRHIASFGINLQEAYCNQGIGTLLIQKMLEWAKNNGIEKIMLNVMATNERAIYVYKKLGFKEEGRFKNQLKLEDGTYVDDIAMSLFL</sequence>
<dbReference type="AlphaFoldDB" id="A0A7V9Z1V5"/>
<accession>A0A7V9Z1V5</accession>
<evidence type="ECO:0000313" key="2">
    <source>
        <dbReference type="EMBL" id="MBA2872383.1"/>
    </source>
</evidence>
<name>A0A7V9Z1V5_9BACL</name>
<gene>
    <name evidence="2" type="ORF">HNQ85_002692</name>
</gene>
<dbReference type="InterPro" id="IPR016181">
    <property type="entry name" value="Acyl_CoA_acyltransferase"/>
</dbReference>
<dbReference type="Proteomes" id="UP000580891">
    <property type="component" value="Unassembled WGS sequence"/>
</dbReference>
<reference evidence="2 3" key="1">
    <citation type="submission" date="2020-07" db="EMBL/GenBank/DDBJ databases">
        <title>Genomic Encyclopedia of Type Strains, Phase IV (KMG-IV): sequencing the most valuable type-strain genomes for metagenomic binning, comparative biology and taxonomic classification.</title>
        <authorList>
            <person name="Goeker M."/>
        </authorList>
    </citation>
    <scope>NUCLEOTIDE SEQUENCE [LARGE SCALE GENOMIC DNA]</scope>
    <source>
        <strain evidence="2 3">DSM 25220</strain>
    </source>
</reference>
<feature type="domain" description="N-acetyltransferase" evidence="1">
    <location>
        <begin position="2"/>
        <end position="166"/>
    </location>
</feature>
<organism evidence="2 3">
    <name type="scientific">[Anoxybacillus] calidus</name>
    <dbReference type="NCBI Taxonomy" id="575178"/>
    <lineage>
        <taxon>Bacteria</taxon>
        <taxon>Bacillati</taxon>
        <taxon>Bacillota</taxon>
        <taxon>Bacilli</taxon>
        <taxon>Bacillales</taxon>
        <taxon>Anoxybacillaceae</taxon>
        <taxon>Paranoxybacillus</taxon>
    </lineage>
</organism>
<dbReference type="SUPFAM" id="SSF55729">
    <property type="entry name" value="Acyl-CoA N-acyltransferases (Nat)"/>
    <property type="match status" value="1"/>
</dbReference>
<dbReference type="PANTHER" id="PTHR43415">
    <property type="entry name" value="SPERMIDINE N(1)-ACETYLTRANSFERASE"/>
    <property type="match status" value="1"/>
</dbReference>